<dbReference type="EMBL" id="WUTW01000011">
    <property type="protein sequence ID" value="MXQ68213.1"/>
    <property type="molecule type" value="Genomic_DNA"/>
</dbReference>
<comment type="caution">
    <text evidence="1">The sequence shown here is derived from an EMBL/GenBank/DDBJ whole genome shotgun (WGS) entry which is preliminary data.</text>
</comment>
<dbReference type="AlphaFoldDB" id="A0A6I4WH27"/>
<reference evidence="1 2" key="1">
    <citation type="submission" date="2019-12" db="EMBL/GenBank/DDBJ databases">
        <title>Nocardia macrotermitis sp. nov. and Nocardia aurantia sp. nov., isolated from the gut of the fungus growing-termite Macrotermes natalensis.</title>
        <authorList>
            <person name="Christine B."/>
            <person name="Rene B."/>
        </authorList>
    </citation>
    <scope>NUCLEOTIDE SEQUENCE [LARGE SCALE GENOMIC DNA]</scope>
    <source>
        <strain evidence="1 2">DSM 102126</strain>
    </source>
</reference>
<sequence>MTDASMTARGRMVDLVERLIDRTRNGNIEWTAADNTERAFAFSGPNSAVTIESRRRDGSDGVNNYELSLYNERGSVVMTLRSTWFRERSLIGLGQGIEVAANWNGMLETLYEEARRVALDVDDVLDDLISSLEDESAD</sequence>
<name>A0A6I4WH27_9ACTN</name>
<evidence type="ECO:0000313" key="2">
    <source>
        <dbReference type="Proteomes" id="UP000431901"/>
    </source>
</evidence>
<accession>A0A6I4WH27</accession>
<evidence type="ECO:0000313" key="1">
    <source>
        <dbReference type="EMBL" id="MXQ68213.1"/>
    </source>
</evidence>
<protein>
    <submittedName>
        <fullName evidence="1">Uncharacterized protein</fullName>
    </submittedName>
</protein>
<dbReference type="RefSeq" id="WP_161106400.1">
    <property type="nucleotide sequence ID" value="NZ_JBHLYI010000014.1"/>
</dbReference>
<organism evidence="1 2">
    <name type="scientific">Actinomadura rayongensis</name>
    <dbReference type="NCBI Taxonomy" id="1429076"/>
    <lineage>
        <taxon>Bacteria</taxon>
        <taxon>Bacillati</taxon>
        <taxon>Actinomycetota</taxon>
        <taxon>Actinomycetes</taxon>
        <taxon>Streptosporangiales</taxon>
        <taxon>Thermomonosporaceae</taxon>
        <taxon>Actinomadura</taxon>
    </lineage>
</organism>
<dbReference type="Proteomes" id="UP000431901">
    <property type="component" value="Unassembled WGS sequence"/>
</dbReference>
<proteinExistence type="predicted"/>
<gene>
    <name evidence="1" type="ORF">GQ466_29775</name>
</gene>
<keyword evidence="2" id="KW-1185">Reference proteome</keyword>